<keyword evidence="3" id="KW-1185">Reference proteome</keyword>
<sequence length="641" mass="69671">MARLLLIASLVGARGAAGLGAAPADSSMIQFGTAVDKSNTSQQTTITTNAPLFACDFDDASNLGKNTAGTTSTGLDTFYGSHTQSTGKNSVGAISFESFSGAAEFSIGTAGDTFSMLLWMDMRAHNPFRAGRSYLIDLRPHGQGALYFDSDNTVKFSGMYGNCQGSRALGERSLAYPHAFNTWVHFAIVSDPTGTRLFKDGELLYEALASSCGTSYSTALVDKAVLGTYYSSVGSSGSYFMDASIDDLQFYRSALSAQDVNDVYAATPAICGSSSGPSWKPVGPSWRPTASIPAISYPMVSCVGVTSVALVCMSGLLVFLSVAWRGPVVRLSSALVFGQSSMINVSGHAGSTIVKSRRNAAAAKHCKSLPCIPSLKVSSRSSKLQIMGQAKGGATVSTQIMFNFLNITKTALDFNGWVHEYRGRVFNQDADHEEYRCSECGLNGLKCLQIVRNPLDRVVSSYIHTMSSKIHTFIEREIADFAADASFAEFIAFLKRTAATRSRYWQDMHYLPQCDNVCKHTEFDRVQHLPLESLDAGLAWFGQTENIQGLTRNNMSSHHYVKKSPRVDPGAAYLRYSKHLHDSPPSYESFLAEPSIFKDLCCLFRADIELYRMSCSSEWLQGCAECVDSCARELRRLAPCD</sequence>
<proteinExistence type="predicted"/>
<organism evidence="2 3">
    <name type="scientific">Prorocentrum cordatum</name>
    <dbReference type="NCBI Taxonomy" id="2364126"/>
    <lineage>
        <taxon>Eukaryota</taxon>
        <taxon>Sar</taxon>
        <taxon>Alveolata</taxon>
        <taxon>Dinophyceae</taxon>
        <taxon>Prorocentrales</taxon>
        <taxon>Prorocentraceae</taxon>
        <taxon>Prorocentrum</taxon>
    </lineage>
</organism>
<dbReference type="Pfam" id="PF13385">
    <property type="entry name" value="Laminin_G_3"/>
    <property type="match status" value="1"/>
</dbReference>
<dbReference type="EMBL" id="CAUYUJ010003635">
    <property type="protein sequence ID" value="CAK0806095.1"/>
    <property type="molecule type" value="Genomic_DNA"/>
</dbReference>
<evidence type="ECO:0000313" key="3">
    <source>
        <dbReference type="Proteomes" id="UP001189429"/>
    </source>
</evidence>
<gene>
    <name evidence="2" type="ORF">PCOR1329_LOCUS12448</name>
</gene>
<reference evidence="2" key="1">
    <citation type="submission" date="2023-10" db="EMBL/GenBank/DDBJ databases">
        <authorList>
            <person name="Chen Y."/>
            <person name="Shah S."/>
            <person name="Dougan E. K."/>
            <person name="Thang M."/>
            <person name="Chan C."/>
        </authorList>
    </citation>
    <scope>NUCLEOTIDE SEQUENCE [LARGE SCALE GENOMIC DNA]</scope>
</reference>
<accession>A0ABN9QLJ5</accession>
<comment type="caution">
    <text evidence="2">The sequence shown here is derived from an EMBL/GenBank/DDBJ whole genome shotgun (WGS) entry which is preliminary data.</text>
</comment>
<name>A0ABN9QLJ5_9DINO</name>
<dbReference type="Pfam" id="PF03567">
    <property type="entry name" value="Sulfotransfer_2"/>
    <property type="match status" value="1"/>
</dbReference>
<keyword evidence="1" id="KW-0732">Signal</keyword>
<dbReference type="InterPro" id="IPR013320">
    <property type="entry name" value="ConA-like_dom_sf"/>
</dbReference>
<dbReference type="InterPro" id="IPR005331">
    <property type="entry name" value="Sulfotransferase"/>
</dbReference>
<evidence type="ECO:0008006" key="4">
    <source>
        <dbReference type="Google" id="ProtNLM"/>
    </source>
</evidence>
<feature type="chain" id="PRO_5047084413" description="Sulfotransferase domain-containing protein" evidence="1">
    <location>
        <begin position="19"/>
        <end position="641"/>
    </location>
</feature>
<dbReference type="Gene3D" id="2.60.120.200">
    <property type="match status" value="1"/>
</dbReference>
<evidence type="ECO:0000256" key="1">
    <source>
        <dbReference type="SAM" id="SignalP"/>
    </source>
</evidence>
<dbReference type="Proteomes" id="UP001189429">
    <property type="component" value="Unassembled WGS sequence"/>
</dbReference>
<evidence type="ECO:0000313" key="2">
    <source>
        <dbReference type="EMBL" id="CAK0806095.1"/>
    </source>
</evidence>
<feature type="signal peptide" evidence="1">
    <location>
        <begin position="1"/>
        <end position="18"/>
    </location>
</feature>
<protein>
    <recommendedName>
        <fullName evidence="4">Sulfotransferase domain-containing protein</fullName>
    </recommendedName>
</protein>
<dbReference type="SUPFAM" id="SSF49899">
    <property type="entry name" value="Concanavalin A-like lectins/glucanases"/>
    <property type="match status" value="1"/>
</dbReference>